<dbReference type="InterPro" id="IPR015915">
    <property type="entry name" value="Kelch-typ_b-propeller"/>
</dbReference>
<sequence length="619" mass="69071">MTLFLLNYSDRKMHGVFEAASTGQWNIIPHAWTGDDSENTQFPAQVCIKIRILYQPLDEEQYKPILSDDYFEGKHFWNKLDSSRMKKMLDLFMAQPVMKISSLPHWTGKRSNASGESTSNCHVGTSSAGAELACPTWTTADLVYPSTAPSWGKYPEEMVINSEQQPFCSYASVLMQQSTSIMLKRDSSSMVDSRNIEPPPETEYATKMYEEESSKSISDWEKSSLIEEITEENESKDSNKISSFVTAEESVNGSVLEPDGLLDQSSDLHDVVAKLIQEIDELKTSWLERDQRISSLEQDLMVSRAEIEHLKDQHRRMEEQSEEKVSLTNSLCSNHQESLLLVGGFDGSSWLAAIDSYSPAQDLMQPLCSMTFRRIFASSLKFNGEIYILGGGNGISWYDTVESYNLFSKKWTSQPSLTKKKGNLAAVSINGNIFAVGGGNAAQCFSEVELLDPNVGSWIPVCSMLQKRFSPAAADINGILYVTGGYDGNQYLESTELFDPRECSCRSLQSMSTRRVYHSVVVLHEQLYAIGGYDGCQMVQLVEAFEPRIGRWRMVEPMAESRGNAGAVAVGGKIYVIGGVSNNEADEVLSTVECYEGQRWVMTDLKAMGKRCHFSALAL</sequence>
<organism evidence="3 4">
    <name type="scientific">Dillenia turbinata</name>
    <dbReference type="NCBI Taxonomy" id="194707"/>
    <lineage>
        <taxon>Eukaryota</taxon>
        <taxon>Viridiplantae</taxon>
        <taxon>Streptophyta</taxon>
        <taxon>Embryophyta</taxon>
        <taxon>Tracheophyta</taxon>
        <taxon>Spermatophyta</taxon>
        <taxon>Magnoliopsida</taxon>
        <taxon>eudicotyledons</taxon>
        <taxon>Gunneridae</taxon>
        <taxon>Pentapetalae</taxon>
        <taxon>Dilleniales</taxon>
        <taxon>Dilleniaceae</taxon>
        <taxon>Dillenia</taxon>
    </lineage>
</organism>
<proteinExistence type="predicted"/>
<evidence type="ECO:0000256" key="1">
    <source>
        <dbReference type="SAM" id="Coils"/>
    </source>
</evidence>
<dbReference type="InterPro" id="IPR006652">
    <property type="entry name" value="Kelch_1"/>
</dbReference>
<dbReference type="PROSITE" id="PS51222">
    <property type="entry name" value="DCD"/>
    <property type="match status" value="1"/>
</dbReference>
<gene>
    <name evidence="3" type="ORF">RJ641_035856</name>
</gene>
<name>A0AAN8VNV1_9MAGN</name>
<dbReference type="EMBL" id="JBAMMX010000009">
    <property type="protein sequence ID" value="KAK6932962.1"/>
    <property type="molecule type" value="Genomic_DNA"/>
</dbReference>
<reference evidence="3 4" key="1">
    <citation type="submission" date="2023-12" db="EMBL/GenBank/DDBJ databases">
        <title>A high-quality genome assembly for Dillenia turbinata (Dilleniales).</title>
        <authorList>
            <person name="Chanderbali A."/>
        </authorList>
    </citation>
    <scope>NUCLEOTIDE SEQUENCE [LARGE SCALE GENOMIC DNA]</scope>
    <source>
        <strain evidence="3">LSX21</strain>
        <tissue evidence="3">Leaf</tissue>
    </source>
</reference>
<keyword evidence="4" id="KW-1185">Reference proteome</keyword>
<keyword evidence="1" id="KW-0175">Coiled coil</keyword>
<dbReference type="Proteomes" id="UP001370490">
    <property type="component" value="Unassembled WGS sequence"/>
</dbReference>
<dbReference type="PANTHER" id="PTHR46034:SF23">
    <property type="entry name" value="DCD (DEVELOPMENT AND CELL DEATH) DOMAIN PROTEIN"/>
    <property type="match status" value="1"/>
</dbReference>
<evidence type="ECO:0000313" key="3">
    <source>
        <dbReference type="EMBL" id="KAK6932962.1"/>
    </source>
</evidence>
<feature type="coiled-coil region" evidence="1">
    <location>
        <begin position="293"/>
        <end position="330"/>
    </location>
</feature>
<dbReference type="SMART" id="SM00612">
    <property type="entry name" value="Kelch"/>
    <property type="match status" value="6"/>
</dbReference>
<dbReference type="PANTHER" id="PTHR46034">
    <property type="match status" value="1"/>
</dbReference>
<evidence type="ECO:0000259" key="2">
    <source>
        <dbReference type="PROSITE" id="PS51222"/>
    </source>
</evidence>
<dbReference type="SUPFAM" id="SSF117281">
    <property type="entry name" value="Kelch motif"/>
    <property type="match status" value="1"/>
</dbReference>
<dbReference type="InterPro" id="IPR044832">
    <property type="entry name" value="NRP-like"/>
</dbReference>
<dbReference type="InterPro" id="IPR013989">
    <property type="entry name" value="Dev_and_cell_death_domain"/>
</dbReference>
<comment type="caution">
    <text evidence="3">The sequence shown here is derived from an EMBL/GenBank/DDBJ whole genome shotgun (WGS) entry which is preliminary data.</text>
</comment>
<dbReference type="AlphaFoldDB" id="A0AAN8VNV1"/>
<evidence type="ECO:0000313" key="4">
    <source>
        <dbReference type="Proteomes" id="UP001370490"/>
    </source>
</evidence>
<accession>A0AAN8VNV1</accession>
<protein>
    <submittedName>
        <fullName evidence="3">Development/cell death domain</fullName>
    </submittedName>
</protein>
<dbReference type="Pfam" id="PF01344">
    <property type="entry name" value="Kelch_1"/>
    <property type="match status" value="5"/>
</dbReference>
<dbReference type="Pfam" id="PF10539">
    <property type="entry name" value="Dev_Cell_Death"/>
    <property type="match status" value="1"/>
</dbReference>
<dbReference type="SMART" id="SM00767">
    <property type="entry name" value="DCD"/>
    <property type="match status" value="1"/>
</dbReference>
<dbReference type="GO" id="GO:0034976">
    <property type="term" value="P:response to endoplasmic reticulum stress"/>
    <property type="evidence" value="ECO:0007669"/>
    <property type="project" value="InterPro"/>
</dbReference>
<feature type="domain" description="DCD" evidence="2">
    <location>
        <begin position="1"/>
        <end position="94"/>
    </location>
</feature>
<dbReference type="Gene3D" id="2.120.10.80">
    <property type="entry name" value="Kelch-type beta propeller"/>
    <property type="match status" value="1"/>
</dbReference>